<dbReference type="EMBL" id="ACEP01000131">
    <property type="protein sequence ID" value="EEG35322.1"/>
    <property type="molecule type" value="Genomic_DNA"/>
</dbReference>
<dbReference type="Proteomes" id="UP000003174">
    <property type="component" value="Unassembled WGS sequence"/>
</dbReference>
<protein>
    <submittedName>
        <fullName evidence="2">Uncharacterized protein</fullName>
    </submittedName>
</protein>
<dbReference type="AlphaFoldDB" id="C0EZG5"/>
<dbReference type="SUPFAM" id="SSF51735">
    <property type="entry name" value="NAD(P)-binding Rossmann-fold domains"/>
    <property type="match status" value="1"/>
</dbReference>
<comment type="caution">
    <text evidence="2">The sequence shown here is derived from an EMBL/GenBank/DDBJ whole genome shotgun (WGS) entry which is preliminary data.</text>
</comment>
<gene>
    <name evidence="2" type="ORF">EUBHAL_02826</name>
</gene>
<dbReference type="InterPro" id="IPR036291">
    <property type="entry name" value="NAD(P)-bd_dom_sf"/>
</dbReference>
<accession>C0EZG5</accession>
<keyword evidence="1" id="KW-0472">Membrane</keyword>
<organism evidence="2 3">
    <name type="scientific">Anaerobutyricum hallii DSM 3353</name>
    <dbReference type="NCBI Taxonomy" id="411469"/>
    <lineage>
        <taxon>Bacteria</taxon>
        <taxon>Bacillati</taxon>
        <taxon>Bacillota</taxon>
        <taxon>Clostridia</taxon>
        <taxon>Lachnospirales</taxon>
        <taxon>Lachnospiraceae</taxon>
        <taxon>Anaerobutyricum</taxon>
    </lineage>
</organism>
<sequence>MKNILILGATGRIGKSIVRCVAFILCYTVLYNFPLSKSISTSGMT</sequence>
<evidence type="ECO:0000313" key="3">
    <source>
        <dbReference type="Proteomes" id="UP000003174"/>
    </source>
</evidence>
<keyword evidence="1" id="KW-0812">Transmembrane</keyword>
<reference evidence="2 3" key="1">
    <citation type="submission" date="2009-01" db="EMBL/GenBank/DDBJ databases">
        <authorList>
            <person name="Fulton L."/>
            <person name="Clifton S."/>
            <person name="Fulton B."/>
            <person name="Xu J."/>
            <person name="Minx P."/>
            <person name="Pepin K.H."/>
            <person name="Johnson M."/>
            <person name="Bhonagiri V."/>
            <person name="Nash W.E."/>
            <person name="Mardis E.R."/>
            <person name="Wilson R.K."/>
        </authorList>
    </citation>
    <scope>NUCLEOTIDE SEQUENCE [LARGE SCALE GENOMIC DNA]</scope>
    <source>
        <strain evidence="2 3">DSM 3353</strain>
    </source>
</reference>
<reference evidence="2 3" key="2">
    <citation type="submission" date="2009-02" db="EMBL/GenBank/DDBJ databases">
        <title>Draft genome sequence of Eubacterium hallii (DSM 3353).</title>
        <authorList>
            <person name="Sudarsanam P."/>
            <person name="Ley R."/>
            <person name="Guruge J."/>
            <person name="Turnbaugh P.J."/>
            <person name="Mahowald M."/>
            <person name="Liep D."/>
            <person name="Gordon J."/>
        </authorList>
    </citation>
    <scope>NUCLEOTIDE SEQUENCE [LARGE SCALE GENOMIC DNA]</scope>
    <source>
        <strain evidence="2 3">DSM 3353</strain>
    </source>
</reference>
<keyword evidence="1" id="KW-1133">Transmembrane helix</keyword>
<evidence type="ECO:0000256" key="1">
    <source>
        <dbReference type="SAM" id="Phobius"/>
    </source>
</evidence>
<evidence type="ECO:0000313" key="2">
    <source>
        <dbReference type="EMBL" id="EEG35322.1"/>
    </source>
</evidence>
<feature type="transmembrane region" description="Helical" evidence="1">
    <location>
        <begin position="16"/>
        <end position="35"/>
    </location>
</feature>
<name>C0EZG5_9FIRM</name>
<proteinExistence type="predicted"/>